<dbReference type="CDD" id="cd02511">
    <property type="entry name" value="Beta4Glucosyltransferase"/>
    <property type="match status" value="1"/>
</dbReference>
<dbReference type="OrthoDB" id="9815923at2"/>
<gene>
    <name evidence="3" type="ORF">QV13_01485</name>
</gene>
<dbReference type="SUPFAM" id="SSF53448">
    <property type="entry name" value="Nucleotide-diphospho-sugar transferases"/>
    <property type="match status" value="1"/>
</dbReference>
<keyword evidence="4" id="KW-1185">Reference proteome</keyword>
<dbReference type="GO" id="GO:0016740">
    <property type="term" value="F:transferase activity"/>
    <property type="evidence" value="ECO:0007669"/>
    <property type="project" value="UniProtKB-KW"/>
</dbReference>
<evidence type="ECO:0000313" key="3">
    <source>
        <dbReference type="EMBL" id="OCX24719.1"/>
    </source>
</evidence>
<evidence type="ECO:0000313" key="4">
    <source>
        <dbReference type="Proteomes" id="UP000094412"/>
    </source>
</evidence>
<dbReference type="InterPro" id="IPR029044">
    <property type="entry name" value="Nucleotide-diphossugar_trans"/>
</dbReference>
<reference evidence="3 4" key="1">
    <citation type="submission" date="2016-08" db="EMBL/GenBank/DDBJ databases">
        <title>Whole genome sequence of Mesorhizobium sp. strain UASWS1009 isolated from industrial sewage.</title>
        <authorList>
            <person name="Crovadore J."/>
            <person name="Calmin G."/>
            <person name="Chablais R."/>
            <person name="Cochard B."/>
            <person name="Lefort F."/>
        </authorList>
    </citation>
    <scope>NUCLEOTIDE SEQUENCE [LARGE SCALE GENOMIC DNA]</scope>
    <source>
        <strain evidence="3 4">UASWS1009</strain>
    </source>
</reference>
<evidence type="ECO:0000256" key="1">
    <source>
        <dbReference type="ARBA" id="ARBA00038494"/>
    </source>
</evidence>
<sequence length="271" mass="30796">MSRFQAPVSALIICKNEVGMIADCLESVDFCAEIVVVDSGSTDGTLECIESFAAKGFPIRLIRNEWPGFPQQRLFALTHATQPWCLSIDADERVDTELKQSIMEATQKGDDAVNGWYVRRRDWINGYGYAHRWVAHNRIFRLFRRDKASVDLSRRVHETYKVPGETALIQKGTLLHRRPTSVANELSRTNAYSSLKVEAQMEQGDEPSMSRLVFSPWVNFLKFYVGKRYFLCGRHGYVHSAMVFLYSYVTEAKLFEARDSSSNGSSVKAGE</sequence>
<comment type="similarity">
    <text evidence="1">Belongs to the glycosyltransferase 2 family. WaaE/KdtX subfamily.</text>
</comment>
<dbReference type="Proteomes" id="UP000094412">
    <property type="component" value="Unassembled WGS sequence"/>
</dbReference>
<dbReference type="PANTHER" id="PTHR43630">
    <property type="entry name" value="POLY-BETA-1,6-N-ACETYL-D-GLUCOSAMINE SYNTHASE"/>
    <property type="match status" value="1"/>
</dbReference>
<dbReference type="EMBL" id="MDEO01000020">
    <property type="protein sequence ID" value="OCX24719.1"/>
    <property type="molecule type" value="Genomic_DNA"/>
</dbReference>
<name>A0A1C2ECG2_9HYPH</name>
<organism evidence="3 4">
    <name type="scientific">Mesorhizobium hungaricum</name>
    <dbReference type="NCBI Taxonomy" id="1566387"/>
    <lineage>
        <taxon>Bacteria</taxon>
        <taxon>Pseudomonadati</taxon>
        <taxon>Pseudomonadota</taxon>
        <taxon>Alphaproteobacteria</taxon>
        <taxon>Hyphomicrobiales</taxon>
        <taxon>Phyllobacteriaceae</taxon>
        <taxon>Mesorhizobium</taxon>
    </lineage>
</organism>
<protein>
    <submittedName>
        <fullName evidence="3">Glucosyl transferase</fullName>
    </submittedName>
</protein>
<dbReference type="STRING" id="1566387.QV13_01485"/>
<proteinExistence type="inferred from homology"/>
<dbReference type="PANTHER" id="PTHR43630:SF2">
    <property type="entry name" value="GLYCOSYLTRANSFERASE"/>
    <property type="match status" value="1"/>
</dbReference>
<dbReference type="InterPro" id="IPR001173">
    <property type="entry name" value="Glyco_trans_2-like"/>
</dbReference>
<keyword evidence="3" id="KW-0808">Transferase</keyword>
<dbReference type="Gene3D" id="3.90.550.10">
    <property type="entry name" value="Spore Coat Polysaccharide Biosynthesis Protein SpsA, Chain A"/>
    <property type="match status" value="1"/>
</dbReference>
<feature type="domain" description="Glycosyltransferase 2-like" evidence="2">
    <location>
        <begin position="9"/>
        <end position="141"/>
    </location>
</feature>
<dbReference type="RefSeq" id="WP_024925360.1">
    <property type="nucleotide sequence ID" value="NZ_MDEO01000020.1"/>
</dbReference>
<dbReference type="AlphaFoldDB" id="A0A1C2ECG2"/>
<dbReference type="Pfam" id="PF00535">
    <property type="entry name" value="Glycos_transf_2"/>
    <property type="match status" value="1"/>
</dbReference>
<comment type="caution">
    <text evidence="3">The sequence shown here is derived from an EMBL/GenBank/DDBJ whole genome shotgun (WGS) entry which is preliminary data.</text>
</comment>
<accession>A0A1C2ECG2</accession>
<evidence type="ECO:0000259" key="2">
    <source>
        <dbReference type="Pfam" id="PF00535"/>
    </source>
</evidence>